<dbReference type="Proteomes" id="UP000490939">
    <property type="component" value="Unassembled WGS sequence"/>
</dbReference>
<keyword evidence="2" id="KW-0472">Membrane</keyword>
<feature type="compositionally biased region" description="Basic and acidic residues" evidence="1">
    <location>
        <begin position="75"/>
        <end position="84"/>
    </location>
</feature>
<organism evidence="3 4">
    <name type="scientific">Venturia inaequalis</name>
    <name type="common">Apple scab fungus</name>
    <dbReference type="NCBI Taxonomy" id="5025"/>
    <lineage>
        <taxon>Eukaryota</taxon>
        <taxon>Fungi</taxon>
        <taxon>Dikarya</taxon>
        <taxon>Ascomycota</taxon>
        <taxon>Pezizomycotina</taxon>
        <taxon>Dothideomycetes</taxon>
        <taxon>Pleosporomycetidae</taxon>
        <taxon>Venturiales</taxon>
        <taxon>Venturiaceae</taxon>
        <taxon>Venturia</taxon>
    </lineage>
</organism>
<name>A0A8H3YS02_VENIN</name>
<protein>
    <submittedName>
        <fullName evidence="3">Uncharacterized protein</fullName>
    </submittedName>
</protein>
<proteinExistence type="predicted"/>
<feature type="compositionally biased region" description="Basic and acidic residues" evidence="1">
    <location>
        <begin position="91"/>
        <end position="105"/>
    </location>
</feature>
<feature type="compositionally biased region" description="Basic and acidic residues" evidence="1">
    <location>
        <begin position="16"/>
        <end position="32"/>
    </location>
</feature>
<keyword evidence="2" id="KW-1133">Transmembrane helix</keyword>
<reference evidence="3 4" key="1">
    <citation type="submission" date="2019-07" db="EMBL/GenBank/DDBJ databases">
        <title>Venturia inaequalis Genome Resource.</title>
        <authorList>
            <person name="Lichtner F.J."/>
        </authorList>
    </citation>
    <scope>NUCLEOTIDE SEQUENCE [LARGE SCALE GENOMIC DNA]</scope>
    <source>
        <strain evidence="3 4">DMI_063113</strain>
    </source>
</reference>
<evidence type="ECO:0000256" key="1">
    <source>
        <dbReference type="SAM" id="MobiDB-lite"/>
    </source>
</evidence>
<evidence type="ECO:0000256" key="2">
    <source>
        <dbReference type="SAM" id="Phobius"/>
    </source>
</evidence>
<dbReference type="AlphaFoldDB" id="A0A8H3YS02"/>
<comment type="caution">
    <text evidence="3">The sequence shown here is derived from an EMBL/GenBank/DDBJ whole genome shotgun (WGS) entry which is preliminary data.</text>
</comment>
<feature type="region of interest" description="Disordered" evidence="1">
    <location>
        <begin position="1"/>
        <end position="156"/>
    </location>
</feature>
<feature type="compositionally biased region" description="Basic and acidic residues" evidence="1">
    <location>
        <begin position="39"/>
        <end position="53"/>
    </location>
</feature>
<feature type="compositionally biased region" description="Polar residues" evidence="1">
    <location>
        <begin position="145"/>
        <end position="156"/>
    </location>
</feature>
<evidence type="ECO:0000313" key="4">
    <source>
        <dbReference type="Proteomes" id="UP000490939"/>
    </source>
</evidence>
<dbReference type="EMBL" id="WNWR01000678">
    <property type="protein sequence ID" value="KAE9971410.1"/>
    <property type="molecule type" value="Genomic_DNA"/>
</dbReference>
<keyword evidence="4" id="KW-1185">Reference proteome</keyword>
<evidence type="ECO:0000313" key="3">
    <source>
        <dbReference type="EMBL" id="KAE9971410.1"/>
    </source>
</evidence>
<sequence>MVDPAAGTTNTRRRSKLDQPARTAKDVQDRPHRQGSSIARKDAEQHLAMDKNGTRRRHYTETQELGDQPDQPARTAKDVQDRPHRQGSSSARKDAEQHLAMEKNGTRRRHHTETQEPENQPNSSSARRRRRDGVEDGTPFVSPAINPSSNPPRASFQEQWEQMGATIRRGTDNALPGANQPVMKNRRNRGATERFFFQNILYEYRISLTILFVFFLLWYFNPMGWLWVGFQAWRGGQELIDRNERNRLEAERIFAPLNDVFNPRIEFLHG</sequence>
<accession>A0A8H3YS02</accession>
<keyword evidence="2" id="KW-0812">Transmembrane</keyword>
<gene>
    <name evidence="3" type="ORF">EG327_009870</name>
</gene>
<feature type="transmembrane region" description="Helical" evidence="2">
    <location>
        <begin position="202"/>
        <end position="220"/>
    </location>
</feature>